<name>A8RJ59_ENTBW</name>
<evidence type="ECO:0000313" key="2">
    <source>
        <dbReference type="Proteomes" id="UP000005396"/>
    </source>
</evidence>
<dbReference type="Proteomes" id="UP000005396">
    <property type="component" value="Unassembled WGS sequence"/>
</dbReference>
<protein>
    <submittedName>
        <fullName evidence="1">Uncharacterized protein</fullName>
    </submittedName>
</protein>
<reference evidence="1 2" key="2">
    <citation type="submission" date="2007-09" db="EMBL/GenBank/DDBJ databases">
        <title>Draft genome sequence of Clostridium bolteae (ATCC BAA-613).</title>
        <authorList>
            <person name="Sudarsanam P."/>
            <person name="Ley R."/>
            <person name="Guruge J."/>
            <person name="Turnbaugh P.J."/>
            <person name="Mahowald M."/>
            <person name="Liep D."/>
            <person name="Gordon J."/>
        </authorList>
    </citation>
    <scope>NUCLEOTIDE SEQUENCE [LARGE SCALE GENOMIC DNA]</scope>
    <source>
        <strain evidence="2">ATCC BAA-613 / DSM 15670 / CCUG 46953 / JCM 12243 / WAL 16351</strain>
    </source>
</reference>
<comment type="caution">
    <text evidence="1">The sequence shown here is derived from an EMBL/GenBank/DDBJ whole genome shotgun (WGS) entry which is preliminary data.</text>
</comment>
<dbReference type="HOGENOM" id="CLU_2750599_0_0_9"/>
<gene>
    <name evidence="1" type="ORF">CLOBOL_01116</name>
</gene>
<dbReference type="SUPFAM" id="SSF51430">
    <property type="entry name" value="NAD(P)-linked oxidoreductase"/>
    <property type="match status" value="1"/>
</dbReference>
<dbReference type="AlphaFoldDB" id="A8RJ59"/>
<dbReference type="InterPro" id="IPR036812">
    <property type="entry name" value="NAD(P)_OxRdtase_dom_sf"/>
</dbReference>
<dbReference type="EMBL" id="ABCC02000011">
    <property type="protein sequence ID" value="EDP18754.1"/>
    <property type="molecule type" value="Genomic_DNA"/>
</dbReference>
<organism evidence="1 2">
    <name type="scientific">Enterocloster bolteae (strain ATCC BAA-613 / DSM 15670 / CCUG 46953 / JCM 12243 / WAL 16351)</name>
    <name type="common">Clostridium bolteae</name>
    <dbReference type="NCBI Taxonomy" id="411902"/>
    <lineage>
        <taxon>Bacteria</taxon>
        <taxon>Bacillati</taxon>
        <taxon>Bacillota</taxon>
        <taxon>Clostridia</taxon>
        <taxon>Lachnospirales</taxon>
        <taxon>Lachnospiraceae</taxon>
        <taxon>Enterocloster</taxon>
    </lineage>
</organism>
<reference evidence="1 2" key="1">
    <citation type="submission" date="2007-08" db="EMBL/GenBank/DDBJ databases">
        <authorList>
            <person name="Fulton L."/>
            <person name="Clifton S."/>
            <person name="Fulton B."/>
            <person name="Xu J."/>
            <person name="Minx P."/>
            <person name="Pepin K.H."/>
            <person name="Johnson M."/>
            <person name="Thiruvilangam P."/>
            <person name="Bhonagiri V."/>
            <person name="Nash W.E."/>
            <person name="Mardis E.R."/>
            <person name="Wilson R.K."/>
        </authorList>
    </citation>
    <scope>NUCLEOTIDE SEQUENCE [LARGE SCALE GENOMIC DNA]</scope>
    <source>
        <strain evidence="2">ATCC BAA-613 / DSM 15670 / CCUG 46953 / JCM 12243 / WAL 16351</strain>
    </source>
</reference>
<dbReference type="PaxDb" id="411902-CLOBOL_01116"/>
<accession>A8RJ59</accession>
<evidence type="ECO:0000313" key="1">
    <source>
        <dbReference type="EMBL" id="EDP18754.1"/>
    </source>
</evidence>
<proteinExistence type="predicted"/>
<sequence>MDVAGSAIGISIHKALASLDIQLIHNLIINMISIHKALASLDDMREAGLINYIDISIHKALASLDLMDLK</sequence>